<sequence length="162" mass="16448">MTTTISAAPEAPSVEATVDAYLAAWTEPDDGRRRALIERCFTATGAVVDPPLDGHGHDGIDALMRTLQAHYPGTRFVRTTAVDVHHDAFRAGWELRDADGAAVLTGTDHATLAADGRIERITGFFGDLTPLPAIAGAAGPAGGAAVTGGSAATDGAVTDGAA</sequence>
<dbReference type="SUPFAM" id="SSF54427">
    <property type="entry name" value="NTF2-like"/>
    <property type="match status" value="1"/>
</dbReference>
<name>A0A4R4RFH0_9ACTN</name>
<protein>
    <submittedName>
        <fullName evidence="2">Nuclear transport factor 2 family protein</fullName>
    </submittedName>
</protein>
<dbReference type="Proteomes" id="UP000295621">
    <property type="component" value="Unassembled WGS sequence"/>
</dbReference>
<proteinExistence type="predicted"/>
<dbReference type="OrthoDB" id="9808719at2"/>
<feature type="region of interest" description="Disordered" evidence="1">
    <location>
        <begin position="142"/>
        <end position="162"/>
    </location>
</feature>
<organism evidence="2 3">
    <name type="scientific">Jiangella ureilytica</name>
    <dbReference type="NCBI Taxonomy" id="2530374"/>
    <lineage>
        <taxon>Bacteria</taxon>
        <taxon>Bacillati</taxon>
        <taxon>Actinomycetota</taxon>
        <taxon>Actinomycetes</taxon>
        <taxon>Jiangellales</taxon>
        <taxon>Jiangellaceae</taxon>
        <taxon>Jiangella</taxon>
    </lineage>
</organism>
<reference evidence="2 3" key="1">
    <citation type="submission" date="2019-02" db="EMBL/GenBank/DDBJ databases">
        <title>Draft genome sequences of novel Actinobacteria.</title>
        <authorList>
            <person name="Sahin N."/>
            <person name="Ay H."/>
            <person name="Saygin H."/>
        </authorList>
    </citation>
    <scope>NUCLEOTIDE SEQUENCE [LARGE SCALE GENOMIC DNA]</scope>
    <source>
        <strain evidence="2 3">KC603</strain>
    </source>
</reference>
<dbReference type="AlphaFoldDB" id="A0A4R4RFH0"/>
<comment type="caution">
    <text evidence="2">The sequence shown here is derived from an EMBL/GenBank/DDBJ whole genome shotgun (WGS) entry which is preliminary data.</text>
</comment>
<dbReference type="EMBL" id="SMKL01000063">
    <property type="protein sequence ID" value="TDC48047.1"/>
    <property type="molecule type" value="Genomic_DNA"/>
</dbReference>
<evidence type="ECO:0000313" key="2">
    <source>
        <dbReference type="EMBL" id="TDC48047.1"/>
    </source>
</evidence>
<evidence type="ECO:0000256" key="1">
    <source>
        <dbReference type="SAM" id="MobiDB-lite"/>
    </source>
</evidence>
<dbReference type="Gene3D" id="3.10.450.50">
    <property type="match status" value="1"/>
</dbReference>
<keyword evidence="3" id="KW-1185">Reference proteome</keyword>
<dbReference type="RefSeq" id="WP_131986616.1">
    <property type="nucleotide sequence ID" value="NZ_SMKL01000063.1"/>
</dbReference>
<feature type="compositionally biased region" description="Low complexity" evidence="1">
    <location>
        <begin position="147"/>
        <end position="162"/>
    </location>
</feature>
<gene>
    <name evidence="2" type="ORF">E1212_22515</name>
</gene>
<dbReference type="InterPro" id="IPR032710">
    <property type="entry name" value="NTF2-like_dom_sf"/>
</dbReference>
<evidence type="ECO:0000313" key="3">
    <source>
        <dbReference type="Proteomes" id="UP000295621"/>
    </source>
</evidence>
<accession>A0A4R4RFH0</accession>